<gene>
    <name evidence="3" type="ORF">TVAG_259300</name>
</gene>
<feature type="compositionally biased region" description="Basic and acidic residues" evidence="2">
    <location>
        <begin position="346"/>
        <end position="362"/>
    </location>
</feature>
<dbReference type="STRING" id="5722.A2EBY1"/>
<dbReference type="VEuPathDB" id="TrichDB:TVAGG3_0652430"/>
<feature type="coiled-coil region" evidence="1">
    <location>
        <begin position="409"/>
        <end position="451"/>
    </location>
</feature>
<dbReference type="InParanoid" id="A2EBY1"/>
<evidence type="ECO:0008006" key="5">
    <source>
        <dbReference type="Google" id="ProtNLM"/>
    </source>
</evidence>
<feature type="compositionally biased region" description="Low complexity" evidence="2">
    <location>
        <begin position="263"/>
        <end position="274"/>
    </location>
</feature>
<feature type="compositionally biased region" description="Low complexity" evidence="2">
    <location>
        <begin position="149"/>
        <end position="161"/>
    </location>
</feature>
<feature type="region of interest" description="Disordered" evidence="2">
    <location>
        <begin position="101"/>
        <end position="400"/>
    </location>
</feature>
<sequence length="533" mass="60616">MDRDEFYSFFRRAGISREEMNSYSDVEFQNILCGLLDDNPDQGLRPLRRTSLPPGATPAVLDGFGNGRYDEDEALKIAIENSIDDMLVAPHLRQPLDPRNEIVHPAAHPPRGVLPRQNRMGGVPKDLQPKPTPLPPTHTKQQDHPPRIPSSRSNRPPLNLRQPPKPTVANHPKPTQSIQRKPVSEHNNNPRLTSQNSSTRTRVTSTNSRNAQSSSRKLPNNTGLSVRPAPKPAERRNDRNFADLMDAEYQSRRVGANISKPPSARGTARTSSRSKPTDKSTTVERKAEPAKKKENPIEKKVEPPKKPEKPKTIEKKIDPPKKPAKPTELPQQIPDLPNFDDIPPQIKDEFDVPEEIISKYQEKPALPAPSMQEEINLPKPEEREQPKPPHELRESQKIRNFQNLQYEQLVKEQEEKDLEEKRRIQEEEEKKKQEEQNKLAEEHKVEEIMKKMPPEPKDGVTIAVNMNGKRIIRKFSPNQPALHVYAWVASNTDPVLPLDAFELSVVGKPVLDINKSLDEQDVKGRVMLSMMEI</sequence>
<name>A2EBY1_TRIV3</name>
<evidence type="ECO:0000313" key="3">
    <source>
        <dbReference type="EMBL" id="EAY09849.1"/>
    </source>
</evidence>
<protein>
    <recommendedName>
        <fullName evidence="5">UBX domain-containing protein</fullName>
    </recommendedName>
</protein>
<dbReference type="AlphaFoldDB" id="A2EBY1"/>
<feature type="compositionally biased region" description="Polar residues" evidence="2">
    <location>
        <begin position="211"/>
        <end position="224"/>
    </location>
</feature>
<evidence type="ECO:0000313" key="4">
    <source>
        <dbReference type="Proteomes" id="UP000001542"/>
    </source>
</evidence>
<dbReference type="VEuPathDB" id="TrichDB:TVAG_259300"/>
<proteinExistence type="predicted"/>
<feature type="compositionally biased region" description="Low complexity" evidence="2">
    <location>
        <begin position="193"/>
        <end position="210"/>
    </location>
</feature>
<dbReference type="SUPFAM" id="SSF54236">
    <property type="entry name" value="Ubiquitin-like"/>
    <property type="match status" value="1"/>
</dbReference>
<reference evidence="3" key="1">
    <citation type="submission" date="2006-10" db="EMBL/GenBank/DDBJ databases">
        <authorList>
            <person name="Amadeo P."/>
            <person name="Zhao Q."/>
            <person name="Wortman J."/>
            <person name="Fraser-Liggett C."/>
            <person name="Carlton J."/>
        </authorList>
    </citation>
    <scope>NUCLEOTIDE SEQUENCE</scope>
    <source>
        <strain evidence="3">G3</strain>
    </source>
</reference>
<dbReference type="RefSeq" id="XP_001322072.1">
    <property type="nucleotide sequence ID" value="XM_001322037.1"/>
</dbReference>
<dbReference type="Proteomes" id="UP000001542">
    <property type="component" value="Unassembled WGS sequence"/>
</dbReference>
<reference evidence="3" key="2">
    <citation type="journal article" date="2007" name="Science">
        <title>Draft genome sequence of the sexually transmitted pathogen Trichomonas vaginalis.</title>
        <authorList>
            <person name="Carlton J.M."/>
            <person name="Hirt R.P."/>
            <person name="Silva J.C."/>
            <person name="Delcher A.L."/>
            <person name="Schatz M."/>
            <person name="Zhao Q."/>
            <person name="Wortman J.R."/>
            <person name="Bidwell S.L."/>
            <person name="Alsmark U.C.M."/>
            <person name="Besteiro S."/>
            <person name="Sicheritz-Ponten T."/>
            <person name="Noel C.J."/>
            <person name="Dacks J.B."/>
            <person name="Foster P.G."/>
            <person name="Simillion C."/>
            <person name="Van de Peer Y."/>
            <person name="Miranda-Saavedra D."/>
            <person name="Barton G.J."/>
            <person name="Westrop G.D."/>
            <person name="Mueller S."/>
            <person name="Dessi D."/>
            <person name="Fiori P.L."/>
            <person name="Ren Q."/>
            <person name="Paulsen I."/>
            <person name="Zhang H."/>
            <person name="Bastida-Corcuera F.D."/>
            <person name="Simoes-Barbosa A."/>
            <person name="Brown M.T."/>
            <person name="Hayes R.D."/>
            <person name="Mukherjee M."/>
            <person name="Okumura C.Y."/>
            <person name="Schneider R."/>
            <person name="Smith A.J."/>
            <person name="Vanacova S."/>
            <person name="Villalvazo M."/>
            <person name="Haas B.J."/>
            <person name="Pertea M."/>
            <person name="Feldblyum T.V."/>
            <person name="Utterback T.R."/>
            <person name="Shu C.L."/>
            <person name="Osoegawa K."/>
            <person name="de Jong P.J."/>
            <person name="Hrdy I."/>
            <person name="Horvathova L."/>
            <person name="Zubacova Z."/>
            <person name="Dolezal P."/>
            <person name="Malik S.B."/>
            <person name="Logsdon J.M. Jr."/>
            <person name="Henze K."/>
            <person name="Gupta A."/>
            <person name="Wang C.C."/>
            <person name="Dunne R.L."/>
            <person name="Upcroft J.A."/>
            <person name="Upcroft P."/>
            <person name="White O."/>
            <person name="Salzberg S.L."/>
            <person name="Tang P."/>
            <person name="Chiu C.-H."/>
            <person name="Lee Y.-S."/>
            <person name="Embley T.M."/>
            <person name="Coombs G.H."/>
            <person name="Mottram J.C."/>
            <person name="Tachezy J."/>
            <person name="Fraser-Liggett C.M."/>
            <person name="Johnson P.J."/>
        </authorList>
    </citation>
    <scope>NUCLEOTIDE SEQUENCE [LARGE SCALE GENOMIC DNA]</scope>
    <source>
        <strain evidence="3">G3</strain>
    </source>
</reference>
<dbReference type="GO" id="GO:0043130">
    <property type="term" value="F:ubiquitin binding"/>
    <property type="evidence" value="ECO:0000318"/>
    <property type="project" value="GO_Central"/>
</dbReference>
<feature type="compositionally biased region" description="Polar residues" evidence="2">
    <location>
        <begin position="173"/>
        <end position="192"/>
    </location>
</feature>
<dbReference type="InterPro" id="IPR029071">
    <property type="entry name" value="Ubiquitin-like_domsf"/>
</dbReference>
<feature type="compositionally biased region" description="Basic and acidic residues" evidence="2">
    <location>
        <begin position="275"/>
        <end position="321"/>
    </location>
</feature>
<accession>A2EBY1</accession>
<keyword evidence="4" id="KW-1185">Reference proteome</keyword>
<dbReference type="EMBL" id="DS113349">
    <property type="protein sequence ID" value="EAY09849.1"/>
    <property type="molecule type" value="Genomic_DNA"/>
</dbReference>
<evidence type="ECO:0000256" key="2">
    <source>
        <dbReference type="SAM" id="MobiDB-lite"/>
    </source>
</evidence>
<feature type="compositionally biased region" description="Basic and acidic residues" evidence="2">
    <location>
        <begin position="379"/>
        <end position="397"/>
    </location>
</feature>
<evidence type="ECO:0000256" key="1">
    <source>
        <dbReference type="SAM" id="Coils"/>
    </source>
</evidence>
<keyword evidence="1" id="KW-0175">Coiled coil</keyword>
<dbReference type="KEGG" id="tva:4767780"/>
<organism evidence="3 4">
    <name type="scientific">Trichomonas vaginalis (strain ATCC PRA-98 / G3)</name>
    <dbReference type="NCBI Taxonomy" id="412133"/>
    <lineage>
        <taxon>Eukaryota</taxon>
        <taxon>Metamonada</taxon>
        <taxon>Parabasalia</taxon>
        <taxon>Trichomonadida</taxon>
        <taxon>Trichomonadidae</taxon>
        <taxon>Trichomonas</taxon>
    </lineage>
</organism>
<feature type="compositionally biased region" description="Basic and acidic residues" evidence="2">
    <location>
        <begin position="232"/>
        <end position="241"/>
    </location>
</feature>